<dbReference type="EMBL" id="OC916957">
    <property type="protein sequence ID" value="CAD7645720.1"/>
    <property type="molecule type" value="Genomic_DNA"/>
</dbReference>
<sequence>MSVCSAYAASTNGIVSLATNTKSNGNNLKDYNTCILTVVLSGKCGDIPMPTDPSDRNMCNAVYQLTDCIKSNDNRVTLGVCTASERDDVDKNFDSIEVVCKQVNNTCFVQPYTRRWCKDNGYNSTTFKLIVKTKDIELPIDFLKATAGFSDDHDDIYYKKTDSLEGAPGTISQPIQSLVPVDDKNFHLCENHIIEIHAKPSQSKNSESEVDQKCTGNQMDSAFKL</sequence>
<organism evidence="1">
    <name type="scientific">Oppiella nova</name>
    <dbReference type="NCBI Taxonomy" id="334625"/>
    <lineage>
        <taxon>Eukaryota</taxon>
        <taxon>Metazoa</taxon>
        <taxon>Ecdysozoa</taxon>
        <taxon>Arthropoda</taxon>
        <taxon>Chelicerata</taxon>
        <taxon>Arachnida</taxon>
        <taxon>Acari</taxon>
        <taxon>Acariformes</taxon>
        <taxon>Sarcoptiformes</taxon>
        <taxon>Oribatida</taxon>
        <taxon>Brachypylina</taxon>
        <taxon>Oppioidea</taxon>
        <taxon>Oppiidae</taxon>
        <taxon>Oppiella</taxon>
    </lineage>
</organism>
<keyword evidence="2" id="KW-1185">Reference proteome</keyword>
<reference evidence="1" key="1">
    <citation type="submission" date="2020-11" db="EMBL/GenBank/DDBJ databases">
        <authorList>
            <person name="Tran Van P."/>
        </authorList>
    </citation>
    <scope>NUCLEOTIDE SEQUENCE</scope>
</reference>
<evidence type="ECO:0000313" key="1">
    <source>
        <dbReference type="EMBL" id="CAD7645720.1"/>
    </source>
</evidence>
<accession>A0A7R9LS31</accession>
<dbReference type="Proteomes" id="UP000728032">
    <property type="component" value="Unassembled WGS sequence"/>
</dbReference>
<proteinExistence type="predicted"/>
<dbReference type="EMBL" id="CAJPVJ010002132">
    <property type="protein sequence ID" value="CAG2165817.1"/>
    <property type="molecule type" value="Genomic_DNA"/>
</dbReference>
<evidence type="ECO:0000313" key="2">
    <source>
        <dbReference type="Proteomes" id="UP000728032"/>
    </source>
</evidence>
<protein>
    <submittedName>
        <fullName evidence="1">Uncharacterized protein</fullName>
    </submittedName>
</protein>
<name>A0A7R9LS31_9ACAR</name>
<dbReference type="AlphaFoldDB" id="A0A7R9LS31"/>
<gene>
    <name evidence="1" type="ORF">ONB1V03_LOCUS5355</name>
</gene>